<reference evidence="2" key="1">
    <citation type="submission" date="2015-08" db="EMBL/GenBank/DDBJ databases">
        <title>Fjat-14210 dsm16467.</title>
        <authorList>
            <person name="Liu B."/>
            <person name="Wang J."/>
            <person name="Zhu Y."/>
            <person name="Liu G."/>
            <person name="Chen Q."/>
            <person name="Chen Z."/>
            <person name="Lan J."/>
            <person name="Che J."/>
            <person name="Ge C."/>
            <person name="Shi H."/>
            <person name="Pan Z."/>
            <person name="Liu X."/>
        </authorList>
    </citation>
    <scope>NUCLEOTIDE SEQUENCE [LARGE SCALE GENOMIC DNA]</scope>
    <source>
        <strain evidence="2">DSM 16467</strain>
    </source>
</reference>
<keyword evidence="2" id="KW-1185">Reference proteome</keyword>
<proteinExistence type="predicted"/>
<organism evidence="1 2">
    <name type="scientific">Priestia koreensis</name>
    <dbReference type="NCBI Taxonomy" id="284581"/>
    <lineage>
        <taxon>Bacteria</taxon>
        <taxon>Bacillati</taxon>
        <taxon>Bacillota</taxon>
        <taxon>Bacilli</taxon>
        <taxon>Bacillales</taxon>
        <taxon>Bacillaceae</taxon>
        <taxon>Priestia</taxon>
    </lineage>
</organism>
<dbReference type="STRING" id="284581.AMD01_17720"/>
<dbReference type="RefSeq" id="WP_053402776.1">
    <property type="nucleotide sequence ID" value="NZ_JAUKEN010000001.1"/>
</dbReference>
<sequence length="68" mass="7219">MIEDTLRSYVGFSVEVVTPLDLVKGTLLAVTSSTIVVQTPGDDYGPPKNVNVLLPVISYVRVLTDGGV</sequence>
<dbReference type="OrthoDB" id="2923222at2"/>
<name>A0A0M0KVX9_9BACI</name>
<gene>
    <name evidence="1" type="ORF">AMD01_17720</name>
</gene>
<protein>
    <submittedName>
        <fullName evidence="1">Uncharacterized protein</fullName>
    </submittedName>
</protein>
<dbReference type="Proteomes" id="UP000037558">
    <property type="component" value="Unassembled WGS sequence"/>
</dbReference>
<evidence type="ECO:0000313" key="1">
    <source>
        <dbReference type="EMBL" id="KOO42970.1"/>
    </source>
</evidence>
<accession>A0A0M0KVX9</accession>
<dbReference type="AlphaFoldDB" id="A0A0M0KVX9"/>
<dbReference type="PATRIC" id="fig|284581.3.peg.3056"/>
<comment type="caution">
    <text evidence="1">The sequence shown here is derived from an EMBL/GenBank/DDBJ whole genome shotgun (WGS) entry which is preliminary data.</text>
</comment>
<dbReference type="EMBL" id="LILC01000023">
    <property type="protein sequence ID" value="KOO42970.1"/>
    <property type="molecule type" value="Genomic_DNA"/>
</dbReference>
<evidence type="ECO:0000313" key="2">
    <source>
        <dbReference type="Proteomes" id="UP000037558"/>
    </source>
</evidence>